<comment type="similarity">
    <text evidence="1">Belongs to the UPF0336 family.</text>
</comment>
<sequence>MLSDDLVGYHFRYPDHYEVEREKIREFAAAVKATDAPFHDDDAAVGLGFPGLLAPPTFASMLGYLAQTGMFDAAGIALTDAQIVQVDQEFKYLRPIHVGDSLYADVTVQSIRHAHGTDLIVLKTVITDGDGAAVQETYTTLAGRSEENGESGFSDGTA</sequence>
<dbReference type="NCBIfam" id="NF010245">
    <property type="entry name" value="PRK13692.1"/>
    <property type="match status" value="1"/>
</dbReference>
<accession>A0A1X0D7Z6</accession>
<gene>
    <name evidence="3" type="ORF">BST26_14410</name>
</gene>
<dbReference type="Proteomes" id="UP000192801">
    <property type="component" value="Unassembled WGS sequence"/>
</dbReference>
<dbReference type="AlphaFoldDB" id="A0A1X0D7Z6"/>
<organism evidence="3 4">
    <name type="scientific">Mycolicibacterium insubricum</name>
    <dbReference type="NCBI Taxonomy" id="444597"/>
    <lineage>
        <taxon>Bacteria</taxon>
        <taxon>Bacillati</taxon>
        <taxon>Actinomycetota</taxon>
        <taxon>Actinomycetes</taxon>
        <taxon>Mycobacteriales</taxon>
        <taxon>Mycobacteriaceae</taxon>
        <taxon>Mycolicibacterium</taxon>
    </lineage>
</organism>
<dbReference type="RefSeq" id="WP_083031857.1">
    <property type="nucleotide sequence ID" value="NZ_AP022618.1"/>
</dbReference>
<dbReference type="InterPro" id="IPR016709">
    <property type="entry name" value="HadA-like"/>
</dbReference>
<dbReference type="HAMAP" id="MF_00799">
    <property type="entry name" value="UPF0336"/>
    <property type="match status" value="1"/>
</dbReference>
<dbReference type="PIRSF" id="PIRSF018072">
    <property type="entry name" value="UCP018072"/>
    <property type="match status" value="1"/>
</dbReference>
<dbReference type="OrthoDB" id="5415111at2"/>
<proteinExistence type="inferred from homology"/>
<dbReference type="Pfam" id="PF13452">
    <property type="entry name" value="FAS1_DH_region"/>
    <property type="match status" value="1"/>
</dbReference>
<dbReference type="STRING" id="444597.BST26_14410"/>
<evidence type="ECO:0000259" key="2">
    <source>
        <dbReference type="Pfam" id="PF13452"/>
    </source>
</evidence>
<dbReference type="NCBIfam" id="NF040624">
    <property type="entry name" value="HadA"/>
    <property type="match status" value="1"/>
</dbReference>
<feature type="domain" description="FAS1-like dehydratase" evidence="2">
    <location>
        <begin position="6"/>
        <end position="136"/>
    </location>
</feature>
<dbReference type="CDD" id="cd03441">
    <property type="entry name" value="R_hydratase_like"/>
    <property type="match status" value="1"/>
</dbReference>
<dbReference type="InterPro" id="IPR039569">
    <property type="entry name" value="FAS1-like_DH_region"/>
</dbReference>
<reference evidence="3 4" key="1">
    <citation type="submission" date="2016-12" db="EMBL/GenBank/DDBJ databases">
        <title>The new phylogeny of genus Mycobacterium.</title>
        <authorList>
            <person name="Tortoli E."/>
            <person name="Trovato A."/>
            <person name="Cirillo D.M."/>
        </authorList>
    </citation>
    <scope>NUCLEOTIDE SEQUENCE [LARGE SCALE GENOMIC DNA]</scope>
    <source>
        <strain evidence="3 4">DSM 45130</strain>
    </source>
</reference>
<dbReference type="InterPro" id="IPR054849">
    <property type="entry name" value="UPF0336_fam"/>
</dbReference>
<dbReference type="Gene3D" id="3.10.129.10">
    <property type="entry name" value="Hotdog Thioesterase"/>
    <property type="match status" value="1"/>
</dbReference>
<protein>
    <recommendedName>
        <fullName evidence="1">UPF0336 protein BST26_14410</fullName>
    </recommendedName>
</protein>
<dbReference type="SUPFAM" id="SSF54637">
    <property type="entry name" value="Thioesterase/thiol ester dehydrase-isomerase"/>
    <property type="match status" value="1"/>
</dbReference>
<evidence type="ECO:0000256" key="1">
    <source>
        <dbReference type="HAMAP-Rule" id="MF_00799"/>
    </source>
</evidence>
<dbReference type="EMBL" id="MVHS01000036">
    <property type="protein sequence ID" value="ORA68534.1"/>
    <property type="molecule type" value="Genomic_DNA"/>
</dbReference>
<comment type="caution">
    <text evidence="3">The sequence shown here is derived from an EMBL/GenBank/DDBJ whole genome shotgun (WGS) entry which is preliminary data.</text>
</comment>
<dbReference type="InterPro" id="IPR029069">
    <property type="entry name" value="HotDog_dom_sf"/>
</dbReference>
<evidence type="ECO:0000313" key="4">
    <source>
        <dbReference type="Proteomes" id="UP000192801"/>
    </source>
</evidence>
<evidence type="ECO:0000313" key="3">
    <source>
        <dbReference type="EMBL" id="ORA68534.1"/>
    </source>
</evidence>
<keyword evidence="4" id="KW-1185">Reference proteome</keyword>
<name>A0A1X0D7Z6_9MYCO</name>